<dbReference type="GO" id="GO:0005886">
    <property type="term" value="C:plasma membrane"/>
    <property type="evidence" value="ECO:0007669"/>
    <property type="project" value="UniProtKB-SubCell"/>
</dbReference>
<evidence type="ECO:0000256" key="9">
    <source>
        <dbReference type="RuleBase" id="RU369079"/>
    </source>
</evidence>
<evidence type="ECO:0000256" key="2">
    <source>
        <dbReference type="ARBA" id="ARBA00022448"/>
    </source>
</evidence>
<feature type="transmembrane region" description="Helical" evidence="9">
    <location>
        <begin position="111"/>
        <end position="134"/>
    </location>
</feature>
<evidence type="ECO:0000256" key="5">
    <source>
        <dbReference type="ARBA" id="ARBA00022692"/>
    </source>
</evidence>
<name>A0A1Q8SQC7_9GAMM</name>
<dbReference type="RefSeq" id="WP_075570707.1">
    <property type="nucleotide sequence ID" value="NZ_MSDO01000020.1"/>
</dbReference>
<keyword evidence="5 9" id="KW-0812">Transmembrane</keyword>
<gene>
    <name evidence="12" type="ORF">BTW07_13530</name>
</gene>
<feature type="domain" description="Tripartite ATP-independent periplasmic transporters DctQ component" evidence="11">
    <location>
        <begin position="52"/>
        <end position="178"/>
    </location>
</feature>
<evidence type="ECO:0000256" key="10">
    <source>
        <dbReference type="SAM" id="MobiDB-lite"/>
    </source>
</evidence>
<feature type="transmembrane region" description="Helical" evidence="9">
    <location>
        <begin position="69"/>
        <end position="90"/>
    </location>
</feature>
<keyword evidence="6 9" id="KW-1133">Transmembrane helix</keyword>
<accession>A0A1Q8SQC7</accession>
<comment type="similarity">
    <text evidence="8 9">Belongs to the TRAP transporter small permease family.</text>
</comment>
<dbReference type="OrthoDB" id="8559033at2"/>
<feature type="transmembrane region" description="Helical" evidence="9">
    <location>
        <begin position="154"/>
        <end position="174"/>
    </location>
</feature>
<evidence type="ECO:0000256" key="7">
    <source>
        <dbReference type="ARBA" id="ARBA00023136"/>
    </source>
</evidence>
<comment type="subunit">
    <text evidence="9">The complex comprises the extracytoplasmic solute receptor protein and the two transmembrane proteins.</text>
</comment>
<evidence type="ECO:0000256" key="1">
    <source>
        <dbReference type="ARBA" id="ARBA00004429"/>
    </source>
</evidence>
<proteinExistence type="inferred from homology"/>
<dbReference type="InterPro" id="IPR055348">
    <property type="entry name" value="DctQ"/>
</dbReference>
<comment type="subcellular location">
    <subcellularLocation>
        <location evidence="1 9">Cell inner membrane</location>
        <topology evidence="1 9">Multi-pass membrane protein</topology>
    </subcellularLocation>
</comment>
<comment type="caution">
    <text evidence="12">The sequence shown here is derived from an EMBL/GenBank/DDBJ whole genome shotgun (WGS) entry which is preliminary data.</text>
</comment>
<dbReference type="AlphaFoldDB" id="A0A1Q8SQC7"/>
<evidence type="ECO:0000256" key="8">
    <source>
        <dbReference type="ARBA" id="ARBA00038436"/>
    </source>
</evidence>
<keyword evidence="3" id="KW-1003">Cell membrane</keyword>
<dbReference type="Proteomes" id="UP000186878">
    <property type="component" value="Unassembled WGS sequence"/>
</dbReference>
<dbReference type="InterPro" id="IPR007387">
    <property type="entry name" value="TRAP_DctQ"/>
</dbReference>
<evidence type="ECO:0000256" key="4">
    <source>
        <dbReference type="ARBA" id="ARBA00022519"/>
    </source>
</evidence>
<keyword evidence="7 9" id="KW-0472">Membrane</keyword>
<evidence type="ECO:0000259" key="11">
    <source>
        <dbReference type="Pfam" id="PF04290"/>
    </source>
</evidence>
<organism evidence="12 13">
    <name type="scientific">Salinicola socius</name>
    <dbReference type="NCBI Taxonomy" id="404433"/>
    <lineage>
        <taxon>Bacteria</taxon>
        <taxon>Pseudomonadati</taxon>
        <taxon>Pseudomonadota</taxon>
        <taxon>Gammaproteobacteria</taxon>
        <taxon>Oceanospirillales</taxon>
        <taxon>Halomonadaceae</taxon>
        <taxon>Salinicola</taxon>
    </lineage>
</organism>
<evidence type="ECO:0000256" key="6">
    <source>
        <dbReference type="ARBA" id="ARBA00022989"/>
    </source>
</evidence>
<feature type="region of interest" description="Disordered" evidence="10">
    <location>
        <begin position="1"/>
        <end position="27"/>
    </location>
</feature>
<dbReference type="EMBL" id="MSDO01000020">
    <property type="protein sequence ID" value="OLO03607.1"/>
    <property type="molecule type" value="Genomic_DNA"/>
</dbReference>
<keyword evidence="2 9" id="KW-0813">Transport</keyword>
<dbReference type="GO" id="GO:0022857">
    <property type="term" value="F:transmembrane transporter activity"/>
    <property type="evidence" value="ECO:0007669"/>
    <property type="project" value="UniProtKB-UniRule"/>
</dbReference>
<feature type="transmembrane region" description="Helical" evidence="9">
    <location>
        <begin position="39"/>
        <end position="57"/>
    </location>
</feature>
<evidence type="ECO:0000313" key="12">
    <source>
        <dbReference type="EMBL" id="OLO03607.1"/>
    </source>
</evidence>
<evidence type="ECO:0000256" key="3">
    <source>
        <dbReference type="ARBA" id="ARBA00022475"/>
    </source>
</evidence>
<comment type="function">
    <text evidence="9">Part of the tripartite ATP-independent periplasmic (TRAP) transport system.</text>
</comment>
<reference evidence="12 13" key="1">
    <citation type="submission" date="2016-12" db="EMBL/GenBank/DDBJ databases">
        <title>Draft genome sequences of strains Salinicola socius SMB35, Salinicola sp. MH3R3-1 and Chromohalobacter sp. SMB17 from the Verkhnekamsk potash mining region of Russia.</title>
        <authorList>
            <person name="Mavrodi D.V."/>
            <person name="Olsson B.E."/>
            <person name="Korsakova E.S."/>
            <person name="Pyankova A."/>
            <person name="Mavrodi O.V."/>
            <person name="Plotnikova E.G."/>
        </authorList>
    </citation>
    <scope>NUCLEOTIDE SEQUENCE [LARGE SCALE GENOMIC DNA]</scope>
    <source>
        <strain evidence="12 13">SMB35</strain>
    </source>
</reference>
<keyword evidence="4 9" id="KW-0997">Cell inner membrane</keyword>
<evidence type="ECO:0000313" key="13">
    <source>
        <dbReference type="Proteomes" id="UP000186878"/>
    </source>
</evidence>
<dbReference type="PANTHER" id="PTHR35011">
    <property type="entry name" value="2,3-DIKETO-L-GULONATE TRAP TRANSPORTER SMALL PERMEASE PROTEIN YIAM"/>
    <property type="match status" value="1"/>
</dbReference>
<dbReference type="Pfam" id="PF04290">
    <property type="entry name" value="DctQ"/>
    <property type="match status" value="1"/>
</dbReference>
<protein>
    <recommendedName>
        <fullName evidence="9">TRAP transporter small permease protein</fullName>
    </recommendedName>
</protein>
<sequence>MNSDSNAGSRAHAEVTPSRLTSANRQAPRPRLMTRLNQSLAELCGWLLILVVLFMIADLVARGFSRPLYGVSELAMFTMIAVVYLGLSHAEERDAHIRVEFLTDKLSGTAARLLTGFITLVSLVTVVIVAWAVWTNAVGAWESRQAIAGPRPILVYPVKFVMFAALALYGLQLCRRLIAQFRPESS</sequence>
<dbReference type="STRING" id="404433.BTW07_13530"/>
<keyword evidence="13" id="KW-1185">Reference proteome</keyword>